<reference evidence="1 2" key="1">
    <citation type="submission" date="2023-01" db="EMBL/GenBank/DDBJ databases">
        <title>Analysis of 21 Apiospora genomes using comparative genomics revels a genus with tremendous synthesis potential of carbohydrate active enzymes and secondary metabolites.</title>
        <authorList>
            <person name="Sorensen T."/>
        </authorList>
    </citation>
    <scope>NUCLEOTIDE SEQUENCE [LARGE SCALE GENOMIC DNA]</scope>
    <source>
        <strain evidence="1 2">CBS 83171</strain>
    </source>
</reference>
<evidence type="ECO:0008006" key="3">
    <source>
        <dbReference type="Google" id="ProtNLM"/>
    </source>
</evidence>
<accession>A0ABR1UXJ3</accession>
<proteinExistence type="predicted"/>
<gene>
    <name evidence="1" type="ORF">PG996_008308</name>
</gene>
<sequence>MSRIRICKGRPTHSVDGIIRGAGGHPPGPLVLVVAGKPDLTWGFIVGPAVVGHPVILAVDPDLAAPAHLALDAAARAADHVEGLGLEVAHLGGPVPHDEAHVREAADAFECPARRVPLLVQGLPVPLVRVARAGLGRRRGDNLVAFGVGPFVEDETQGSAEEEKEGEEEFLI</sequence>
<evidence type="ECO:0000313" key="2">
    <source>
        <dbReference type="Proteomes" id="UP001446871"/>
    </source>
</evidence>
<keyword evidence="2" id="KW-1185">Reference proteome</keyword>
<evidence type="ECO:0000313" key="1">
    <source>
        <dbReference type="EMBL" id="KAK8063656.1"/>
    </source>
</evidence>
<organism evidence="1 2">
    <name type="scientific">Apiospora saccharicola</name>
    <dbReference type="NCBI Taxonomy" id="335842"/>
    <lineage>
        <taxon>Eukaryota</taxon>
        <taxon>Fungi</taxon>
        <taxon>Dikarya</taxon>
        <taxon>Ascomycota</taxon>
        <taxon>Pezizomycotina</taxon>
        <taxon>Sordariomycetes</taxon>
        <taxon>Xylariomycetidae</taxon>
        <taxon>Amphisphaeriales</taxon>
        <taxon>Apiosporaceae</taxon>
        <taxon>Apiospora</taxon>
    </lineage>
</organism>
<dbReference type="EMBL" id="JAQQWM010000005">
    <property type="protein sequence ID" value="KAK8063656.1"/>
    <property type="molecule type" value="Genomic_DNA"/>
</dbReference>
<protein>
    <recommendedName>
        <fullName evidence="3">Universal stress protein</fullName>
    </recommendedName>
</protein>
<comment type="caution">
    <text evidence="1">The sequence shown here is derived from an EMBL/GenBank/DDBJ whole genome shotgun (WGS) entry which is preliminary data.</text>
</comment>
<dbReference type="Proteomes" id="UP001446871">
    <property type="component" value="Unassembled WGS sequence"/>
</dbReference>
<name>A0ABR1UXJ3_9PEZI</name>